<name>A0A0P1B4T4_PLAHL</name>
<dbReference type="Gene3D" id="3.40.50.150">
    <property type="entry name" value="Vaccinia Virus protein VP39"/>
    <property type="match status" value="2"/>
</dbReference>
<accession>A0A0P1B4T4</accession>
<dbReference type="InterPro" id="IPR041698">
    <property type="entry name" value="Methyltransf_25"/>
</dbReference>
<dbReference type="AlphaFoldDB" id="A0A0P1B4T4"/>
<dbReference type="PANTHER" id="PTHR44068">
    <property type="entry name" value="ZGC:194242"/>
    <property type="match status" value="1"/>
</dbReference>
<feature type="domain" description="Methyltransferase" evidence="3">
    <location>
        <begin position="128"/>
        <end position="198"/>
    </location>
</feature>
<dbReference type="GO" id="GO:0003838">
    <property type="term" value="F:sterol 24-C-methyltransferase activity"/>
    <property type="evidence" value="ECO:0007669"/>
    <property type="project" value="TreeGrafter"/>
</dbReference>
<dbReference type="GeneID" id="36401329"/>
<dbReference type="RefSeq" id="XP_024584823.1">
    <property type="nucleotide sequence ID" value="XM_024719533.1"/>
</dbReference>
<dbReference type="OrthoDB" id="8300214at2759"/>
<dbReference type="SUPFAM" id="SSF53335">
    <property type="entry name" value="S-adenosyl-L-methionine-dependent methyltransferases"/>
    <property type="match status" value="1"/>
</dbReference>
<keyword evidence="1" id="KW-0808">Transferase</keyword>
<reference evidence="5" key="1">
    <citation type="submission" date="2014-09" db="EMBL/GenBank/DDBJ databases">
        <authorList>
            <person name="Sharma Rahul"/>
            <person name="Thines Marco"/>
        </authorList>
    </citation>
    <scope>NUCLEOTIDE SEQUENCE [LARGE SCALE GENOMIC DNA]</scope>
</reference>
<dbReference type="GO" id="GO:0016126">
    <property type="term" value="P:sterol biosynthetic process"/>
    <property type="evidence" value="ECO:0007669"/>
    <property type="project" value="TreeGrafter"/>
</dbReference>
<dbReference type="CDD" id="cd02440">
    <property type="entry name" value="AdoMet_MTases"/>
    <property type="match status" value="1"/>
</dbReference>
<evidence type="ECO:0000256" key="2">
    <source>
        <dbReference type="ARBA" id="ARBA00038188"/>
    </source>
</evidence>
<keyword evidence="5" id="KW-1185">Reference proteome</keyword>
<dbReference type="Pfam" id="PF13649">
    <property type="entry name" value="Methyltransf_25"/>
    <property type="match status" value="1"/>
</dbReference>
<organism evidence="4 5">
    <name type="scientific">Plasmopara halstedii</name>
    <name type="common">Downy mildew of sunflower</name>
    <dbReference type="NCBI Taxonomy" id="4781"/>
    <lineage>
        <taxon>Eukaryota</taxon>
        <taxon>Sar</taxon>
        <taxon>Stramenopiles</taxon>
        <taxon>Oomycota</taxon>
        <taxon>Peronosporomycetes</taxon>
        <taxon>Peronosporales</taxon>
        <taxon>Peronosporaceae</taxon>
        <taxon>Plasmopara</taxon>
    </lineage>
</organism>
<dbReference type="OMA" id="DCMHYLG"/>
<evidence type="ECO:0000259" key="3">
    <source>
        <dbReference type="Pfam" id="PF13649"/>
    </source>
</evidence>
<comment type="similarity">
    <text evidence="2">Belongs to the class I-like SAM-binding methyltransferase superfamily. Erg6/SMT family.</text>
</comment>
<dbReference type="PANTHER" id="PTHR44068:SF1">
    <property type="entry name" value="HYPOTHETICAL LOC100005854"/>
    <property type="match status" value="1"/>
</dbReference>
<proteinExistence type="inferred from homology"/>
<sequence>MMCKNCMAVYPISLKMWQTSQKRTDDFPSLPFHDYCKVATWLRIGSQNFHRIRCSKPIGVQHEEIKTMHLYRHLDRIERRLQELGYTSKDVPVDPEQLGTLDSLHFFGDEPIRNIVRLLANTPEDKKVLDIGTGYGGTARLLAHRSGCKVDALELQPDLSEAGRELTRRCGLDSHVTHLNGDFLELSLQKEEYDAVCFDILKPGGFLYIDDFFVRGVELTKEDKLTLKQDVYCANLLRQTDLHEVLKDCGFEDISFQDVTTKWLPYLTNRALQYRASLDSHIARDGETAARDLEHFYTSVARVFQGGNVGGYTLIVRKPL</sequence>
<dbReference type="STRING" id="4781.A0A0P1B4T4"/>
<dbReference type="EMBL" id="CCYD01002939">
    <property type="protein sequence ID" value="CEG48454.1"/>
    <property type="molecule type" value="Genomic_DNA"/>
</dbReference>
<dbReference type="GO" id="GO:0005783">
    <property type="term" value="C:endoplasmic reticulum"/>
    <property type="evidence" value="ECO:0007669"/>
    <property type="project" value="TreeGrafter"/>
</dbReference>
<evidence type="ECO:0000313" key="4">
    <source>
        <dbReference type="EMBL" id="CEG48454.1"/>
    </source>
</evidence>
<protein>
    <recommendedName>
        <fullName evidence="3">Methyltransferase domain-containing protein</fullName>
    </recommendedName>
</protein>
<dbReference type="InterPro" id="IPR029063">
    <property type="entry name" value="SAM-dependent_MTases_sf"/>
</dbReference>
<dbReference type="InterPro" id="IPR050447">
    <property type="entry name" value="Erg6_SMT_methyltransf"/>
</dbReference>
<evidence type="ECO:0000256" key="1">
    <source>
        <dbReference type="ARBA" id="ARBA00022679"/>
    </source>
</evidence>
<dbReference type="Proteomes" id="UP000054928">
    <property type="component" value="Unassembled WGS sequence"/>
</dbReference>
<evidence type="ECO:0000313" key="5">
    <source>
        <dbReference type="Proteomes" id="UP000054928"/>
    </source>
</evidence>